<dbReference type="SMART" id="SM00953">
    <property type="entry name" value="RES"/>
    <property type="match status" value="1"/>
</dbReference>
<dbReference type="OrthoDB" id="9799238at2"/>
<dbReference type="InterPro" id="IPR014914">
    <property type="entry name" value="RES_dom"/>
</dbReference>
<dbReference type="RefSeq" id="WP_089705719.1">
    <property type="nucleotide sequence ID" value="NZ_FNII01000007.1"/>
</dbReference>
<keyword evidence="3" id="KW-1185">Reference proteome</keyword>
<feature type="domain" description="RES" evidence="1">
    <location>
        <begin position="70"/>
        <end position="207"/>
    </location>
</feature>
<dbReference type="AlphaFoldDB" id="A0A1H0DEV3"/>
<dbReference type="Proteomes" id="UP000199677">
    <property type="component" value="Unassembled WGS sequence"/>
</dbReference>
<sequence>MSVWEACGGERNIEPISGTLYRLVESQEQVATLSYVDTLEEQEMLEALLETAKPPNPQQERDLHYLLKTPFRYPPLHWGSRFGRVFEPSIFYGGKSVATTLAESAYYRLVFWYSMEGEPVTESLRSEHTLLSVDYAAQNGVRLNAGAFIEHITALTHPVDYAPCQQLGSAMRRAGVEAFEYASARDRQGGACVGLFSPDALAQHAPTDMQPWLCVTNAAQVSFKRKDAPGVTTYYLDDFLHQGVLPFPA</sequence>
<name>A0A1H0DEV3_9GAMM</name>
<gene>
    <name evidence="2" type="ORF">SAMN04487951_10795</name>
</gene>
<dbReference type="Pfam" id="PF08808">
    <property type="entry name" value="RES"/>
    <property type="match status" value="1"/>
</dbReference>
<protein>
    <submittedName>
        <fullName evidence="2">RES domain-containing protein</fullName>
    </submittedName>
</protein>
<dbReference type="EMBL" id="FNII01000007">
    <property type="protein sequence ID" value="SDN68705.1"/>
    <property type="molecule type" value="Genomic_DNA"/>
</dbReference>
<accession>A0A1H0DEV3</accession>
<evidence type="ECO:0000313" key="2">
    <source>
        <dbReference type="EMBL" id="SDN68705.1"/>
    </source>
</evidence>
<dbReference type="STRING" id="416873.SAMN04487951_10795"/>
<evidence type="ECO:0000259" key="1">
    <source>
        <dbReference type="SMART" id="SM00953"/>
    </source>
</evidence>
<evidence type="ECO:0000313" key="3">
    <source>
        <dbReference type="Proteomes" id="UP000199677"/>
    </source>
</evidence>
<reference evidence="3" key="1">
    <citation type="submission" date="2016-10" db="EMBL/GenBank/DDBJ databases">
        <authorList>
            <person name="Varghese N."/>
            <person name="Submissions S."/>
        </authorList>
    </citation>
    <scope>NUCLEOTIDE SEQUENCE [LARGE SCALE GENOMIC DNA]</scope>
    <source>
        <strain evidence="3">CGMCC 1.6494</strain>
    </source>
</reference>
<organism evidence="2 3">
    <name type="scientific">Vreelandella arcis</name>
    <dbReference type="NCBI Taxonomy" id="416873"/>
    <lineage>
        <taxon>Bacteria</taxon>
        <taxon>Pseudomonadati</taxon>
        <taxon>Pseudomonadota</taxon>
        <taxon>Gammaproteobacteria</taxon>
        <taxon>Oceanospirillales</taxon>
        <taxon>Halomonadaceae</taxon>
        <taxon>Vreelandella</taxon>
    </lineage>
</organism>
<proteinExistence type="predicted"/>